<evidence type="ECO:0000313" key="2">
    <source>
        <dbReference type="Proteomes" id="UP000608154"/>
    </source>
</evidence>
<keyword evidence="2" id="KW-1185">Reference proteome</keyword>
<reference evidence="1" key="1">
    <citation type="journal article" date="2014" name="Int. J. Syst. Evol. Microbiol.">
        <title>Complete genome sequence of Corynebacterium casei LMG S-19264T (=DSM 44701T), isolated from a smear-ripened cheese.</title>
        <authorList>
            <consortium name="US DOE Joint Genome Institute (JGI-PGF)"/>
            <person name="Walter F."/>
            <person name="Albersmeier A."/>
            <person name="Kalinowski J."/>
            <person name="Ruckert C."/>
        </authorList>
    </citation>
    <scope>NUCLEOTIDE SEQUENCE</scope>
    <source>
        <strain evidence="1">CGMCC 1.15095</strain>
    </source>
</reference>
<name>A0A916TSE0_9SPHN</name>
<accession>A0A916TSE0</accession>
<dbReference type="AlphaFoldDB" id="A0A916TSE0"/>
<dbReference type="Proteomes" id="UP000608154">
    <property type="component" value="Unassembled WGS sequence"/>
</dbReference>
<sequence>MRLMPVIAQGRFDDIAPRGVDIGVGDDGHLALAQAATAMRHEFGQQARANADFVRATSDIYRNHSHCEIP</sequence>
<comment type="caution">
    <text evidence="1">The sequence shown here is derived from an EMBL/GenBank/DDBJ whole genome shotgun (WGS) entry which is preliminary data.</text>
</comment>
<gene>
    <name evidence="1" type="ORF">GCM10011494_20880</name>
</gene>
<reference evidence="1" key="2">
    <citation type="submission" date="2020-09" db="EMBL/GenBank/DDBJ databases">
        <authorList>
            <person name="Sun Q."/>
            <person name="Zhou Y."/>
        </authorList>
    </citation>
    <scope>NUCLEOTIDE SEQUENCE</scope>
    <source>
        <strain evidence="1">CGMCC 1.15095</strain>
    </source>
</reference>
<organism evidence="1 2">
    <name type="scientific">Novosphingobium endophyticum</name>
    <dbReference type="NCBI Taxonomy" id="1955250"/>
    <lineage>
        <taxon>Bacteria</taxon>
        <taxon>Pseudomonadati</taxon>
        <taxon>Pseudomonadota</taxon>
        <taxon>Alphaproteobacteria</taxon>
        <taxon>Sphingomonadales</taxon>
        <taxon>Sphingomonadaceae</taxon>
        <taxon>Novosphingobium</taxon>
    </lineage>
</organism>
<protein>
    <submittedName>
        <fullName evidence="1">Uncharacterized protein</fullName>
    </submittedName>
</protein>
<proteinExistence type="predicted"/>
<evidence type="ECO:0000313" key="1">
    <source>
        <dbReference type="EMBL" id="GGC02162.1"/>
    </source>
</evidence>
<dbReference type="EMBL" id="BMHK01000012">
    <property type="protein sequence ID" value="GGC02162.1"/>
    <property type="molecule type" value="Genomic_DNA"/>
</dbReference>